<dbReference type="Gene3D" id="1.10.30.50">
    <property type="match status" value="1"/>
</dbReference>
<evidence type="ECO:0008006" key="2">
    <source>
        <dbReference type="Google" id="ProtNLM"/>
    </source>
</evidence>
<proteinExistence type="predicted"/>
<reference evidence="1" key="1">
    <citation type="submission" date="2019-03" db="EMBL/GenBank/DDBJ databases">
        <title>Complete genome sequence of enteropathogenic Citrobacter rodentium strain DBS100.</title>
        <authorList>
            <person name="Popov G."/>
            <person name="Fiebig A."/>
            <person name="Shideler S."/>
            <person name="Coombes B."/>
            <person name="Savchenko A."/>
        </authorList>
    </citation>
    <scope>NUCLEOTIDE SEQUENCE</scope>
    <source>
        <strain evidence="1">DBS100</strain>
    </source>
</reference>
<organism evidence="1">
    <name type="scientific">Citrobacter rodentium</name>
    <dbReference type="NCBI Taxonomy" id="67825"/>
    <lineage>
        <taxon>Bacteria</taxon>
        <taxon>Pseudomonadati</taxon>
        <taxon>Pseudomonadota</taxon>
        <taxon>Gammaproteobacteria</taxon>
        <taxon>Enterobacterales</taxon>
        <taxon>Enterobacteriaceae</taxon>
        <taxon>Citrobacter</taxon>
    </lineage>
</organism>
<evidence type="ECO:0000313" key="1">
    <source>
        <dbReference type="EMBL" id="QBY28765.1"/>
    </source>
</evidence>
<accession>A0A482PED5</accession>
<dbReference type="OMA" id="VTYHANA"/>
<name>A0A482PED5_CITRO</name>
<protein>
    <recommendedName>
        <fullName evidence="2">HNH endonuclease</fullName>
    </recommendedName>
</protein>
<dbReference type="AlphaFoldDB" id="A0A482PED5"/>
<gene>
    <name evidence="1" type="ORF">E2R62_07795</name>
</gene>
<dbReference type="EMBL" id="CP038008">
    <property type="protein sequence ID" value="QBY28765.1"/>
    <property type="molecule type" value="Genomic_DNA"/>
</dbReference>
<dbReference type="RefSeq" id="WP_012906450.1">
    <property type="nucleotide sequence ID" value="NZ_CAJTBI010000007.1"/>
</dbReference>
<sequence length="280" mass="33368">MIHLPLPTIDGIDMFMKCIKRYPEEFSQADIKEVLSVVERLYKNYHQCLTTKKTFEIIRSEPFGKFTERKMKNLYHEQVVGKDGICRDEYNRLLASARRKKCPMCSESTVTALDHHLPKQTYYFFSVHPNNLVPICSRCNEAKKNTMPDRPEKQFIHPYYDDFSQGSWFEMIFTQKNPIEINYICKPEPDLPKEEQAKLRNHFSRLKLDELYASNAIVKIEDMKNTFSQFLKTKDWNAVRQEIENCLRMVEKRPDSWEYALYSKLLTQQWYIEGGFNNIE</sequence>